<keyword evidence="3" id="KW-1185">Reference proteome</keyword>
<accession>A0A3M7RTR0</accession>
<evidence type="ECO:0000313" key="3">
    <source>
        <dbReference type="Proteomes" id="UP000276133"/>
    </source>
</evidence>
<keyword evidence="1" id="KW-0812">Transmembrane</keyword>
<organism evidence="2 3">
    <name type="scientific">Brachionus plicatilis</name>
    <name type="common">Marine rotifer</name>
    <name type="synonym">Brachionus muelleri</name>
    <dbReference type="NCBI Taxonomy" id="10195"/>
    <lineage>
        <taxon>Eukaryota</taxon>
        <taxon>Metazoa</taxon>
        <taxon>Spiralia</taxon>
        <taxon>Gnathifera</taxon>
        <taxon>Rotifera</taxon>
        <taxon>Eurotatoria</taxon>
        <taxon>Monogononta</taxon>
        <taxon>Pseudotrocha</taxon>
        <taxon>Ploima</taxon>
        <taxon>Brachionidae</taxon>
        <taxon>Brachionus</taxon>
    </lineage>
</organism>
<sequence>MGSLGANNDKNVLKYLLDFEFMFLSFYKIIALFLSKKLDTDGFSSKKANRTSIRFPLPMSKESDYDNSLKSAERKAKKNKRCLRKTNDYQIHYPISSTDSSAINSPAITVSRKKYEPFITKNYLNNSQNLFGSDKKTFKDFDSLCDINSQTESLFGPFRILKKK</sequence>
<dbReference type="AlphaFoldDB" id="A0A3M7RTR0"/>
<evidence type="ECO:0000313" key="2">
    <source>
        <dbReference type="EMBL" id="RNA26941.1"/>
    </source>
</evidence>
<dbReference type="Proteomes" id="UP000276133">
    <property type="component" value="Unassembled WGS sequence"/>
</dbReference>
<dbReference type="EMBL" id="REGN01002634">
    <property type="protein sequence ID" value="RNA26941.1"/>
    <property type="molecule type" value="Genomic_DNA"/>
</dbReference>
<gene>
    <name evidence="2" type="ORF">BpHYR1_024246</name>
</gene>
<comment type="caution">
    <text evidence="2">The sequence shown here is derived from an EMBL/GenBank/DDBJ whole genome shotgun (WGS) entry which is preliminary data.</text>
</comment>
<reference evidence="2 3" key="1">
    <citation type="journal article" date="2018" name="Sci. Rep.">
        <title>Genomic signatures of local adaptation to the degree of environmental predictability in rotifers.</title>
        <authorList>
            <person name="Franch-Gras L."/>
            <person name="Hahn C."/>
            <person name="Garcia-Roger E.M."/>
            <person name="Carmona M.J."/>
            <person name="Serra M."/>
            <person name="Gomez A."/>
        </authorList>
    </citation>
    <scope>NUCLEOTIDE SEQUENCE [LARGE SCALE GENOMIC DNA]</scope>
    <source>
        <strain evidence="2">HYR1</strain>
    </source>
</reference>
<evidence type="ECO:0000256" key="1">
    <source>
        <dbReference type="SAM" id="Phobius"/>
    </source>
</evidence>
<protein>
    <submittedName>
        <fullName evidence="2">Uncharacterized protein</fullName>
    </submittedName>
</protein>
<proteinExistence type="predicted"/>
<keyword evidence="1" id="KW-0472">Membrane</keyword>
<feature type="transmembrane region" description="Helical" evidence="1">
    <location>
        <begin position="12"/>
        <end position="34"/>
    </location>
</feature>
<keyword evidence="1" id="KW-1133">Transmembrane helix</keyword>
<name>A0A3M7RTR0_BRAPC</name>